<reference evidence="2" key="1">
    <citation type="journal article" date="2023" name="Plant J.">
        <title>Genome sequences and population genomics provide insights into the demographic history, inbreeding, and mutation load of two 'living fossil' tree species of Dipteronia.</title>
        <authorList>
            <person name="Feng Y."/>
            <person name="Comes H.P."/>
            <person name="Chen J."/>
            <person name="Zhu S."/>
            <person name="Lu R."/>
            <person name="Zhang X."/>
            <person name="Li P."/>
            <person name="Qiu J."/>
            <person name="Olsen K.M."/>
            <person name="Qiu Y."/>
        </authorList>
    </citation>
    <scope>NUCLEOTIDE SEQUENCE</scope>
    <source>
        <strain evidence="2">KIB01</strain>
    </source>
</reference>
<dbReference type="EMBL" id="JANJYI010000003">
    <property type="protein sequence ID" value="KAK2656224.1"/>
    <property type="molecule type" value="Genomic_DNA"/>
</dbReference>
<dbReference type="Proteomes" id="UP001280121">
    <property type="component" value="Unassembled WGS sequence"/>
</dbReference>
<name>A0AAD9XB37_9ROSI</name>
<comment type="caution">
    <text evidence="2">The sequence shown here is derived from an EMBL/GenBank/DDBJ whole genome shotgun (WGS) entry which is preliminary data.</text>
</comment>
<evidence type="ECO:0000313" key="3">
    <source>
        <dbReference type="Proteomes" id="UP001280121"/>
    </source>
</evidence>
<dbReference type="PANTHER" id="PTHR46890:SF48">
    <property type="entry name" value="RNA-DIRECTED DNA POLYMERASE"/>
    <property type="match status" value="1"/>
</dbReference>
<dbReference type="Pfam" id="PF00078">
    <property type="entry name" value="RVT_1"/>
    <property type="match status" value="1"/>
</dbReference>
<dbReference type="InterPro" id="IPR000477">
    <property type="entry name" value="RT_dom"/>
</dbReference>
<protein>
    <recommendedName>
        <fullName evidence="1">Reverse transcriptase domain-containing protein</fullName>
    </recommendedName>
</protein>
<evidence type="ECO:0000313" key="2">
    <source>
        <dbReference type="EMBL" id="KAK2656224.1"/>
    </source>
</evidence>
<feature type="domain" description="Reverse transcriptase" evidence="1">
    <location>
        <begin position="203"/>
        <end position="283"/>
    </location>
</feature>
<proteinExistence type="predicted"/>
<accession>A0AAD9XB37</accession>
<organism evidence="2 3">
    <name type="scientific">Dipteronia dyeriana</name>
    <dbReference type="NCBI Taxonomy" id="168575"/>
    <lineage>
        <taxon>Eukaryota</taxon>
        <taxon>Viridiplantae</taxon>
        <taxon>Streptophyta</taxon>
        <taxon>Embryophyta</taxon>
        <taxon>Tracheophyta</taxon>
        <taxon>Spermatophyta</taxon>
        <taxon>Magnoliopsida</taxon>
        <taxon>eudicotyledons</taxon>
        <taxon>Gunneridae</taxon>
        <taxon>Pentapetalae</taxon>
        <taxon>rosids</taxon>
        <taxon>malvids</taxon>
        <taxon>Sapindales</taxon>
        <taxon>Sapindaceae</taxon>
        <taxon>Hippocastanoideae</taxon>
        <taxon>Acereae</taxon>
        <taxon>Dipteronia</taxon>
    </lineage>
</organism>
<keyword evidence="3" id="KW-1185">Reference proteome</keyword>
<sequence length="284" mass="32549">MLDLPWVCMGDFNEVCYERRQELKLANSVDISKSWTNNKRLKDKLDEALSVEERYWYQRAKVEWIRYGDQNTSFFHAKASTRKAPNKIYGLIDGAGHWTEVRGESNPKQDCINVVLEGVQSKLPVQLSRMLEGNFSALDVRKTDFDMSPLKAPSKNGLLAVFYQKSWDHIRMSITTCCLDVLNNSGSVKGFNSTVITLIPKIQSPKLVSNYRPISLCNVLYKVIAKVIANRFRNVLRGVISEAQCAFIPRRLISNNTIVGFECLHRLKRRKRKHSSMAIKLDMS</sequence>
<gene>
    <name evidence="2" type="ORF">Ddye_009276</name>
</gene>
<evidence type="ECO:0000259" key="1">
    <source>
        <dbReference type="Pfam" id="PF00078"/>
    </source>
</evidence>
<dbReference type="PANTHER" id="PTHR46890">
    <property type="entry name" value="NON-LTR RETROLELEMENT REVERSE TRANSCRIPTASE-LIKE PROTEIN-RELATED"/>
    <property type="match status" value="1"/>
</dbReference>
<dbReference type="InterPro" id="IPR052343">
    <property type="entry name" value="Retrotransposon-Effector_Assoc"/>
</dbReference>
<dbReference type="AlphaFoldDB" id="A0AAD9XB37"/>